<dbReference type="InterPro" id="IPR033900">
    <property type="entry name" value="Gram_neg_porin_domain"/>
</dbReference>
<dbReference type="OrthoDB" id="6975458at2"/>
<protein>
    <submittedName>
        <fullName evidence="13">Outer membrane porin</fullName>
    </submittedName>
</protein>
<keyword evidence="4" id="KW-1134">Transmembrane beta strand</keyword>
<dbReference type="KEGG" id="bav:BAV0603"/>
<evidence type="ECO:0000256" key="1">
    <source>
        <dbReference type="ARBA" id="ARBA00004571"/>
    </source>
</evidence>
<keyword evidence="8" id="KW-0626">Porin</keyword>
<evidence type="ECO:0000256" key="2">
    <source>
        <dbReference type="ARBA" id="ARBA00011233"/>
    </source>
</evidence>
<evidence type="ECO:0000259" key="12">
    <source>
        <dbReference type="Pfam" id="PF13609"/>
    </source>
</evidence>
<dbReference type="eggNOG" id="COG3203">
    <property type="taxonomic scope" value="Bacteria"/>
</dbReference>
<dbReference type="GO" id="GO:0046930">
    <property type="term" value="C:pore complex"/>
    <property type="evidence" value="ECO:0007669"/>
    <property type="project" value="UniProtKB-KW"/>
</dbReference>
<feature type="domain" description="Porin" evidence="12">
    <location>
        <begin position="9"/>
        <end position="349"/>
    </location>
</feature>
<evidence type="ECO:0000256" key="5">
    <source>
        <dbReference type="ARBA" id="ARBA00022692"/>
    </source>
</evidence>
<dbReference type="Gene3D" id="2.40.160.10">
    <property type="entry name" value="Porin"/>
    <property type="match status" value="1"/>
</dbReference>
<dbReference type="InterPro" id="IPR050298">
    <property type="entry name" value="Gram-neg_bact_OMP"/>
</dbReference>
<name>Q2KXT9_BORA1</name>
<evidence type="ECO:0000313" key="13">
    <source>
        <dbReference type="EMBL" id="CAJ48208.1"/>
    </source>
</evidence>
<dbReference type="PANTHER" id="PTHR34501:SF9">
    <property type="entry name" value="MAJOR OUTER MEMBRANE PROTEIN P.IA"/>
    <property type="match status" value="1"/>
</dbReference>
<dbReference type="SUPFAM" id="SSF56935">
    <property type="entry name" value="Porins"/>
    <property type="match status" value="1"/>
</dbReference>
<evidence type="ECO:0000256" key="4">
    <source>
        <dbReference type="ARBA" id="ARBA00022452"/>
    </source>
</evidence>
<comment type="subcellular location">
    <subcellularLocation>
        <location evidence="1">Cell outer membrane</location>
        <topology evidence="1">Multi-pass membrane protein</topology>
    </subcellularLocation>
</comment>
<accession>Q2KXT9</accession>
<evidence type="ECO:0000256" key="7">
    <source>
        <dbReference type="ARBA" id="ARBA00023065"/>
    </source>
</evidence>
<evidence type="ECO:0000313" key="14">
    <source>
        <dbReference type="Proteomes" id="UP000001977"/>
    </source>
</evidence>
<dbReference type="AlphaFoldDB" id="Q2KXT9"/>
<gene>
    <name evidence="13" type="ordered locus">BAV0603</name>
</gene>
<evidence type="ECO:0000256" key="10">
    <source>
        <dbReference type="ARBA" id="ARBA00023237"/>
    </source>
</evidence>
<dbReference type="GO" id="GO:0009279">
    <property type="term" value="C:cell outer membrane"/>
    <property type="evidence" value="ECO:0007669"/>
    <property type="project" value="UniProtKB-SubCell"/>
</dbReference>
<dbReference type="Proteomes" id="UP000001977">
    <property type="component" value="Chromosome"/>
</dbReference>
<keyword evidence="9" id="KW-0472">Membrane</keyword>
<dbReference type="STRING" id="360910.BAV0603"/>
<keyword evidence="3" id="KW-0813">Transport</keyword>
<reference evidence="13 14" key="1">
    <citation type="journal article" date="2006" name="J. Bacteriol.">
        <title>Comparison of the genome sequence of the poultry pathogen Bordetella avium with those of B. bronchiseptica, B. pertussis, and B. parapertussis reveals extensive diversity in surface structures associated with host interaction.</title>
        <authorList>
            <person name="Sebaihia M."/>
            <person name="Preston A."/>
            <person name="Maskell D.J."/>
            <person name="Kuzmiak H."/>
            <person name="Connell T.D."/>
            <person name="King N.D."/>
            <person name="Orndorff P.E."/>
            <person name="Miyamoto D.M."/>
            <person name="Thomson N.R."/>
            <person name="Harris D."/>
            <person name="Goble A."/>
            <person name="Lord A."/>
            <person name="Murphy L."/>
            <person name="Quail M.A."/>
            <person name="Rutter S."/>
            <person name="Squares R."/>
            <person name="Squares S."/>
            <person name="Woodward J."/>
            <person name="Parkhill J."/>
            <person name="Temple L.M."/>
        </authorList>
    </citation>
    <scope>NUCLEOTIDE SEQUENCE [LARGE SCALE GENOMIC DNA]</scope>
    <source>
        <strain evidence="13 14">197N</strain>
    </source>
</reference>
<evidence type="ECO:0000256" key="6">
    <source>
        <dbReference type="ARBA" id="ARBA00022729"/>
    </source>
</evidence>
<dbReference type="PANTHER" id="PTHR34501">
    <property type="entry name" value="PROTEIN YDDL-RELATED"/>
    <property type="match status" value="1"/>
</dbReference>
<sequence>MKRVQVGLTALTAATAVFGQDCMAAEPARPSSVQIYGVADVALAHYQTSGSSGTKMQTGGSGSRIGFFTSEGLSDGWRVNTRLEAGFNMNSGTKSSTGGVPDRLWSRQAYVELENKALGGVRLGRLQGPTYNFFPKFDPMLVPAMDAWGVLTTLGAALPGYGSGTGVSSGFLINPTMRTQNTIAYMSPSWRGLQAEVAYSFSNGSSVEPALLEVGLDYRSGPLAVGLLFVHADSTSGAGTVRATKPVSEMAIGAKYDFGPFNPYVTYIHRNLTDQMVGSDGAALNTNSESVKLVGAVVPVSSRGNIRITYGRYSSGSPGRDAKSYGLAYTYDVNPRLMLMVAATRLTQQDKAKWPVFQSPRPDAGASVNGVITGMTWRF</sequence>
<keyword evidence="7" id="KW-0406">Ion transport</keyword>
<feature type="chain" id="PRO_5004211623" evidence="11">
    <location>
        <begin position="20"/>
        <end position="379"/>
    </location>
</feature>
<dbReference type="Pfam" id="PF13609">
    <property type="entry name" value="Porin_4"/>
    <property type="match status" value="1"/>
</dbReference>
<keyword evidence="5" id="KW-0812">Transmembrane</keyword>
<dbReference type="InterPro" id="IPR023614">
    <property type="entry name" value="Porin_dom_sf"/>
</dbReference>
<dbReference type="GO" id="GO:0015288">
    <property type="term" value="F:porin activity"/>
    <property type="evidence" value="ECO:0007669"/>
    <property type="project" value="UniProtKB-KW"/>
</dbReference>
<evidence type="ECO:0000256" key="9">
    <source>
        <dbReference type="ARBA" id="ARBA00023136"/>
    </source>
</evidence>
<comment type="subunit">
    <text evidence="2">Homotrimer.</text>
</comment>
<dbReference type="EMBL" id="AM167904">
    <property type="protein sequence ID" value="CAJ48208.1"/>
    <property type="molecule type" value="Genomic_DNA"/>
</dbReference>
<proteinExistence type="predicted"/>
<keyword evidence="10" id="KW-0998">Cell outer membrane</keyword>
<evidence type="ECO:0000256" key="8">
    <source>
        <dbReference type="ARBA" id="ARBA00023114"/>
    </source>
</evidence>
<dbReference type="HOGENOM" id="CLU_038238_1_1_4"/>
<feature type="signal peptide" evidence="11">
    <location>
        <begin position="1"/>
        <end position="19"/>
    </location>
</feature>
<keyword evidence="14" id="KW-1185">Reference proteome</keyword>
<keyword evidence="6 11" id="KW-0732">Signal</keyword>
<evidence type="ECO:0000256" key="11">
    <source>
        <dbReference type="SAM" id="SignalP"/>
    </source>
</evidence>
<organism evidence="13 14">
    <name type="scientific">Bordetella avium (strain 197N)</name>
    <dbReference type="NCBI Taxonomy" id="360910"/>
    <lineage>
        <taxon>Bacteria</taxon>
        <taxon>Pseudomonadati</taxon>
        <taxon>Pseudomonadota</taxon>
        <taxon>Betaproteobacteria</taxon>
        <taxon>Burkholderiales</taxon>
        <taxon>Alcaligenaceae</taxon>
        <taxon>Bordetella</taxon>
    </lineage>
</organism>
<dbReference type="RefSeq" id="WP_012416298.1">
    <property type="nucleotide sequence ID" value="NC_010645.1"/>
</dbReference>
<evidence type="ECO:0000256" key="3">
    <source>
        <dbReference type="ARBA" id="ARBA00022448"/>
    </source>
</evidence>
<dbReference type="CDD" id="cd00342">
    <property type="entry name" value="gram_neg_porins"/>
    <property type="match status" value="1"/>
</dbReference>
<dbReference type="GO" id="GO:0006811">
    <property type="term" value="P:monoatomic ion transport"/>
    <property type="evidence" value="ECO:0007669"/>
    <property type="project" value="UniProtKB-KW"/>
</dbReference>